<accession>A0ABR4IDZ1</accession>
<sequence length="238" mass="25069">MSFSGNACGGSARGGDADGGGATGGNATGGNATGGGAFGGNAFGGSATGGNATGGNATGGNATGGSAYSPSTPSGGSLSPLPPVRYLRLWGNLNLETELTSGGAIKIYSSSINLSRPREFDSTDVRFMSDSDMLFRVGIRIWDNKLAFNTKLGGDWGKRIELPLANWFRKSNATLVVHDHGNVFELTIDGKYVYAFPKRSKKNVKSIRYETWESSHNPCLERTLEVSYYTNTSLWAEI</sequence>
<proteinExistence type="predicted"/>
<evidence type="ECO:0000313" key="2">
    <source>
        <dbReference type="EMBL" id="KAL2825954.1"/>
    </source>
</evidence>
<gene>
    <name evidence="2" type="ORF">BDW59DRAFT_161333</name>
</gene>
<dbReference type="Gene3D" id="2.60.120.200">
    <property type="match status" value="1"/>
</dbReference>
<comment type="caution">
    <text evidence="2">The sequence shown here is derived from an EMBL/GenBank/DDBJ whole genome shotgun (WGS) entry which is preliminary data.</text>
</comment>
<protein>
    <recommendedName>
        <fullName evidence="1">Galectin domain-containing protein</fullName>
    </recommendedName>
</protein>
<evidence type="ECO:0000313" key="3">
    <source>
        <dbReference type="Proteomes" id="UP001610335"/>
    </source>
</evidence>
<evidence type="ECO:0000259" key="1">
    <source>
        <dbReference type="PROSITE" id="PS51304"/>
    </source>
</evidence>
<keyword evidence="3" id="KW-1185">Reference proteome</keyword>
<feature type="domain" description="Galectin" evidence="1">
    <location>
        <begin position="91"/>
        <end position="229"/>
    </location>
</feature>
<dbReference type="EMBL" id="JBFXLS010000033">
    <property type="protein sequence ID" value="KAL2825954.1"/>
    <property type="molecule type" value="Genomic_DNA"/>
</dbReference>
<dbReference type="SUPFAM" id="SSF49899">
    <property type="entry name" value="Concanavalin A-like lectins/glucanases"/>
    <property type="match status" value="1"/>
</dbReference>
<name>A0ABR4IDZ1_9EURO</name>
<reference evidence="2 3" key="1">
    <citation type="submission" date="2024-07" db="EMBL/GenBank/DDBJ databases">
        <title>Section-level genome sequencing and comparative genomics of Aspergillus sections Usti and Cavernicolus.</title>
        <authorList>
            <consortium name="Lawrence Berkeley National Laboratory"/>
            <person name="Nybo J.L."/>
            <person name="Vesth T.C."/>
            <person name="Theobald S."/>
            <person name="Frisvad J.C."/>
            <person name="Larsen T.O."/>
            <person name="Kjaerboelling I."/>
            <person name="Rothschild-Mancinelli K."/>
            <person name="Lyhne E.K."/>
            <person name="Kogle M.E."/>
            <person name="Barry K."/>
            <person name="Clum A."/>
            <person name="Na H."/>
            <person name="Ledsgaard L."/>
            <person name="Lin J."/>
            <person name="Lipzen A."/>
            <person name="Kuo A."/>
            <person name="Riley R."/>
            <person name="Mondo S."/>
            <person name="LaButti K."/>
            <person name="Haridas S."/>
            <person name="Pangalinan J."/>
            <person name="Salamov A.A."/>
            <person name="Simmons B.A."/>
            <person name="Magnuson J.K."/>
            <person name="Chen J."/>
            <person name="Drula E."/>
            <person name="Henrissat B."/>
            <person name="Wiebenga A."/>
            <person name="Lubbers R.J."/>
            <person name="Gomes A.C."/>
            <person name="Makela M.R."/>
            <person name="Stajich J."/>
            <person name="Grigoriev I.V."/>
            <person name="Mortensen U.H."/>
            <person name="De vries R.P."/>
            <person name="Baker S.E."/>
            <person name="Andersen M.R."/>
        </authorList>
    </citation>
    <scope>NUCLEOTIDE SEQUENCE [LARGE SCALE GENOMIC DNA]</scope>
    <source>
        <strain evidence="2 3">CBS 600.67</strain>
    </source>
</reference>
<dbReference type="Proteomes" id="UP001610335">
    <property type="component" value="Unassembled WGS sequence"/>
</dbReference>
<dbReference type="PROSITE" id="PS51304">
    <property type="entry name" value="GALECTIN"/>
    <property type="match status" value="1"/>
</dbReference>
<dbReference type="InterPro" id="IPR013320">
    <property type="entry name" value="ConA-like_dom_sf"/>
</dbReference>
<dbReference type="InterPro" id="IPR001079">
    <property type="entry name" value="Galectin_CRD"/>
</dbReference>
<organism evidence="2 3">
    <name type="scientific">Aspergillus cavernicola</name>
    <dbReference type="NCBI Taxonomy" id="176166"/>
    <lineage>
        <taxon>Eukaryota</taxon>
        <taxon>Fungi</taxon>
        <taxon>Dikarya</taxon>
        <taxon>Ascomycota</taxon>
        <taxon>Pezizomycotina</taxon>
        <taxon>Eurotiomycetes</taxon>
        <taxon>Eurotiomycetidae</taxon>
        <taxon>Eurotiales</taxon>
        <taxon>Aspergillaceae</taxon>
        <taxon>Aspergillus</taxon>
        <taxon>Aspergillus subgen. Nidulantes</taxon>
    </lineage>
</organism>